<evidence type="ECO:0000313" key="7">
    <source>
        <dbReference type="EMBL" id="GAA2728077.1"/>
    </source>
</evidence>
<dbReference type="NCBIfam" id="TIGR00027">
    <property type="entry name" value="mthyl_TIGR00027"/>
    <property type="match status" value="1"/>
</dbReference>
<comment type="caution">
    <text evidence="7">The sequence shown here is derived from an EMBL/GenBank/DDBJ whole genome shotgun (WGS) entry which is preliminary data.</text>
</comment>
<evidence type="ECO:0000256" key="4">
    <source>
        <dbReference type="ARBA" id="ARBA00022679"/>
    </source>
</evidence>
<dbReference type="Gene3D" id="3.40.50.150">
    <property type="entry name" value="Vaccinia Virus protein VP39"/>
    <property type="match status" value="1"/>
</dbReference>
<dbReference type="EC" id="2.1.1.-" evidence="6"/>
<dbReference type="EMBL" id="BAAATZ010000012">
    <property type="protein sequence ID" value="GAA2728077.1"/>
    <property type="molecule type" value="Genomic_DNA"/>
</dbReference>
<evidence type="ECO:0000313" key="8">
    <source>
        <dbReference type="Proteomes" id="UP001501842"/>
    </source>
</evidence>
<keyword evidence="4" id="KW-0808">Transferase</keyword>
<dbReference type="InterPro" id="IPR029063">
    <property type="entry name" value="SAM-dependent_MTases_sf"/>
</dbReference>
<organism evidence="7 8">
    <name type="scientific">Actinocorallia aurantiaca</name>
    <dbReference type="NCBI Taxonomy" id="46204"/>
    <lineage>
        <taxon>Bacteria</taxon>
        <taxon>Bacillati</taxon>
        <taxon>Actinomycetota</taxon>
        <taxon>Actinomycetes</taxon>
        <taxon>Streptosporangiales</taxon>
        <taxon>Thermomonosporaceae</taxon>
        <taxon>Actinocorallia</taxon>
    </lineage>
</organism>
<evidence type="ECO:0000256" key="1">
    <source>
        <dbReference type="ARBA" id="ARBA00003907"/>
    </source>
</evidence>
<comment type="similarity">
    <text evidence="2 6">Belongs to the UPF0677 family.</text>
</comment>
<keyword evidence="3 6" id="KW-0489">Methyltransferase</keyword>
<dbReference type="PANTHER" id="PTHR43619">
    <property type="entry name" value="S-ADENOSYL-L-METHIONINE-DEPENDENT METHYLTRANSFERASE YKTD-RELATED"/>
    <property type="match status" value="1"/>
</dbReference>
<name>A0ABN3UE07_9ACTN</name>
<keyword evidence="5 6" id="KW-0949">S-adenosyl-L-methionine</keyword>
<dbReference type="InterPro" id="IPR011610">
    <property type="entry name" value="SAM_mthyl_Trfase_ML2640-like"/>
</dbReference>
<evidence type="ECO:0000256" key="3">
    <source>
        <dbReference type="ARBA" id="ARBA00022603"/>
    </source>
</evidence>
<dbReference type="SUPFAM" id="SSF53335">
    <property type="entry name" value="S-adenosyl-L-methionine-dependent methyltransferases"/>
    <property type="match status" value="1"/>
</dbReference>
<gene>
    <name evidence="7" type="ORF">GCM10010439_35490</name>
</gene>
<dbReference type="Proteomes" id="UP001501842">
    <property type="component" value="Unassembled WGS sequence"/>
</dbReference>
<dbReference type="GO" id="GO:0008168">
    <property type="term" value="F:methyltransferase activity"/>
    <property type="evidence" value="ECO:0007669"/>
    <property type="project" value="UniProtKB-KW"/>
</dbReference>
<protein>
    <recommendedName>
        <fullName evidence="6">S-adenosyl-L-methionine-dependent methyltransferase</fullName>
        <ecNumber evidence="6">2.1.1.-</ecNumber>
    </recommendedName>
</protein>
<evidence type="ECO:0000256" key="5">
    <source>
        <dbReference type="ARBA" id="ARBA00022691"/>
    </source>
</evidence>
<reference evidence="7 8" key="1">
    <citation type="journal article" date="2019" name="Int. J. Syst. Evol. Microbiol.">
        <title>The Global Catalogue of Microorganisms (GCM) 10K type strain sequencing project: providing services to taxonomists for standard genome sequencing and annotation.</title>
        <authorList>
            <consortium name="The Broad Institute Genomics Platform"/>
            <consortium name="The Broad Institute Genome Sequencing Center for Infectious Disease"/>
            <person name="Wu L."/>
            <person name="Ma J."/>
        </authorList>
    </citation>
    <scope>NUCLEOTIDE SEQUENCE [LARGE SCALE GENOMIC DNA]</scope>
    <source>
        <strain evidence="7 8">JCM 8201</strain>
    </source>
</reference>
<proteinExistence type="inferred from homology"/>
<comment type="function">
    <text evidence="1 6">Exhibits S-adenosyl-L-methionine-dependent methyltransferase activity.</text>
</comment>
<dbReference type="Pfam" id="PF04072">
    <property type="entry name" value="LCM"/>
    <property type="match status" value="1"/>
</dbReference>
<evidence type="ECO:0000256" key="6">
    <source>
        <dbReference type="RuleBase" id="RU362030"/>
    </source>
</evidence>
<dbReference type="PANTHER" id="PTHR43619:SF2">
    <property type="entry name" value="S-ADENOSYL-L-METHIONINE-DEPENDENT METHYLTRANSFERASES SUPERFAMILY PROTEIN"/>
    <property type="match status" value="1"/>
</dbReference>
<keyword evidence="8" id="KW-1185">Reference proteome</keyword>
<sequence length="268" mass="29305">MRQEAVSATARWTAAVRAHESGLPDALFTDPYAAGLAGEEGFRLLERYGNPGVKEFIAIRTRYLDEVAARAPGQVVLLAAGLDTRTARLPWRPGTVVYEVDRPALLEAKDEELAALGARHGCGRRTVAADLTGDWTSALRAAGWSSGEPTLWIAEGLLLYLPERDARTLAATAAELSSPGDVLAGDLLSHQSMVSEFSREGLRRLTEDGCPWLFGTDRPEDFLTECGWKPAEVLCPGEPGASFGRWPWEPLPREVEGFPRNFLFTARR</sequence>
<evidence type="ECO:0000256" key="2">
    <source>
        <dbReference type="ARBA" id="ARBA00008138"/>
    </source>
</evidence>
<accession>A0ABN3UE07</accession>
<dbReference type="InterPro" id="IPR007213">
    <property type="entry name" value="Ppm1/Ppm2/Tcmp"/>
</dbReference>
<dbReference type="GO" id="GO:0032259">
    <property type="term" value="P:methylation"/>
    <property type="evidence" value="ECO:0007669"/>
    <property type="project" value="UniProtKB-KW"/>
</dbReference>